<dbReference type="Gene3D" id="3.40.190.290">
    <property type="match status" value="1"/>
</dbReference>
<dbReference type="Gene3D" id="1.10.10.10">
    <property type="entry name" value="Winged helix-like DNA-binding domain superfamily/Winged helix DNA-binding domain"/>
    <property type="match status" value="1"/>
</dbReference>
<dbReference type="InterPro" id="IPR036388">
    <property type="entry name" value="WH-like_DNA-bd_sf"/>
</dbReference>
<keyword evidence="7" id="KW-1185">Reference proteome</keyword>
<dbReference type="AlphaFoldDB" id="A0A443IRS1"/>
<dbReference type="SUPFAM" id="SSF46785">
    <property type="entry name" value="Winged helix' DNA-binding domain"/>
    <property type="match status" value="1"/>
</dbReference>
<dbReference type="RefSeq" id="WP_128270103.1">
    <property type="nucleotide sequence ID" value="NZ_SAUW01000013.1"/>
</dbReference>
<feature type="domain" description="HTH lysR-type" evidence="5">
    <location>
        <begin position="4"/>
        <end position="61"/>
    </location>
</feature>
<sequence>MSFENWDEIRTAYQVARVGTVSGAAEVLGVHHATVIRHVDALEERLGTRLFQRHPRGYTPTEAGLQLLAVGQATEDQFSQLAARIAGAGAEISGELIITSLPTMSGLVVPALARLMIEHPALKLRYLTDQRVFRLEYGEAHVAIRAGARPTEPDNVVQPLGTNHMALYASADYLDRMGRPAGIGDLDGHRFIGADTRESRAPFYRWLAETQPAEAVVFRANEPESTEAAIHSGIGLGFLPVLQAQNDPRLIEVIAPIPEWDSAIWLVTHVDLHRTPKVQAALAALKGVAQECGALAAEGGGA</sequence>
<dbReference type="PANTHER" id="PTHR30537">
    <property type="entry name" value="HTH-TYPE TRANSCRIPTIONAL REGULATOR"/>
    <property type="match status" value="1"/>
</dbReference>
<dbReference type="GO" id="GO:0043565">
    <property type="term" value="F:sequence-specific DNA binding"/>
    <property type="evidence" value="ECO:0007669"/>
    <property type="project" value="TreeGrafter"/>
</dbReference>
<dbReference type="SUPFAM" id="SSF53850">
    <property type="entry name" value="Periplasmic binding protein-like II"/>
    <property type="match status" value="1"/>
</dbReference>
<accession>A0A443IRS1</accession>
<dbReference type="EMBL" id="SAUW01000013">
    <property type="protein sequence ID" value="RWR09988.1"/>
    <property type="molecule type" value="Genomic_DNA"/>
</dbReference>
<protein>
    <submittedName>
        <fullName evidence="6">LysR family transcriptional regulator</fullName>
    </submittedName>
</protein>
<reference evidence="6 7" key="1">
    <citation type="submission" date="2019-01" db="EMBL/GenBank/DDBJ databases">
        <title>Sinorhodobacter populi sp. nov. isolated from the symptomatic bark tissue of Populus euramericana canker.</title>
        <authorList>
            <person name="Xu G."/>
        </authorList>
    </citation>
    <scope>NUCLEOTIDE SEQUENCE [LARGE SCALE GENOMIC DNA]</scope>
    <source>
        <strain evidence="6 7">2D-5</strain>
    </source>
</reference>
<comment type="similarity">
    <text evidence="1">Belongs to the LysR transcriptional regulatory family.</text>
</comment>
<dbReference type="PANTHER" id="PTHR30537:SF3">
    <property type="entry name" value="TRANSCRIPTIONAL REGULATORY PROTEIN"/>
    <property type="match status" value="1"/>
</dbReference>
<dbReference type="InterPro" id="IPR036390">
    <property type="entry name" value="WH_DNA-bd_sf"/>
</dbReference>
<evidence type="ECO:0000313" key="7">
    <source>
        <dbReference type="Proteomes" id="UP000285710"/>
    </source>
</evidence>
<dbReference type="Proteomes" id="UP000285710">
    <property type="component" value="Unassembled WGS sequence"/>
</dbReference>
<evidence type="ECO:0000256" key="1">
    <source>
        <dbReference type="ARBA" id="ARBA00009437"/>
    </source>
</evidence>
<gene>
    <name evidence="6" type="ORF">D2T33_13425</name>
</gene>
<proteinExistence type="inferred from homology"/>
<evidence type="ECO:0000313" key="6">
    <source>
        <dbReference type="EMBL" id="RWR09988.1"/>
    </source>
</evidence>
<keyword evidence="2" id="KW-0805">Transcription regulation</keyword>
<dbReference type="PROSITE" id="PS50931">
    <property type="entry name" value="HTH_LYSR"/>
    <property type="match status" value="1"/>
</dbReference>
<organism evidence="6 7">
    <name type="scientific">Paenirhodobacter populi</name>
    <dbReference type="NCBI Taxonomy" id="2306993"/>
    <lineage>
        <taxon>Bacteria</taxon>
        <taxon>Pseudomonadati</taxon>
        <taxon>Pseudomonadota</taxon>
        <taxon>Alphaproteobacteria</taxon>
        <taxon>Rhodobacterales</taxon>
        <taxon>Rhodobacter group</taxon>
        <taxon>Paenirhodobacter</taxon>
    </lineage>
</organism>
<dbReference type="Pfam" id="PF00126">
    <property type="entry name" value="HTH_1"/>
    <property type="match status" value="1"/>
</dbReference>
<dbReference type="GO" id="GO:0003700">
    <property type="term" value="F:DNA-binding transcription factor activity"/>
    <property type="evidence" value="ECO:0007669"/>
    <property type="project" value="InterPro"/>
</dbReference>
<dbReference type="InterPro" id="IPR005119">
    <property type="entry name" value="LysR_subst-bd"/>
</dbReference>
<name>A0A443IRS1_9RHOB</name>
<evidence type="ECO:0000259" key="5">
    <source>
        <dbReference type="PROSITE" id="PS50931"/>
    </source>
</evidence>
<dbReference type="GO" id="GO:0006351">
    <property type="term" value="P:DNA-templated transcription"/>
    <property type="evidence" value="ECO:0007669"/>
    <property type="project" value="TreeGrafter"/>
</dbReference>
<evidence type="ECO:0000256" key="3">
    <source>
        <dbReference type="ARBA" id="ARBA00023125"/>
    </source>
</evidence>
<keyword evidence="4" id="KW-0804">Transcription</keyword>
<evidence type="ECO:0000256" key="4">
    <source>
        <dbReference type="ARBA" id="ARBA00023163"/>
    </source>
</evidence>
<keyword evidence="3" id="KW-0238">DNA-binding</keyword>
<evidence type="ECO:0000256" key="2">
    <source>
        <dbReference type="ARBA" id="ARBA00023015"/>
    </source>
</evidence>
<dbReference type="InterPro" id="IPR000847">
    <property type="entry name" value="LysR_HTH_N"/>
</dbReference>
<dbReference type="InterPro" id="IPR058163">
    <property type="entry name" value="LysR-type_TF_proteobact-type"/>
</dbReference>
<dbReference type="Pfam" id="PF03466">
    <property type="entry name" value="LysR_substrate"/>
    <property type="match status" value="1"/>
</dbReference>
<reference evidence="6 7" key="2">
    <citation type="submission" date="2019-01" db="EMBL/GenBank/DDBJ databases">
        <authorList>
            <person name="Li Y."/>
        </authorList>
    </citation>
    <scope>NUCLEOTIDE SEQUENCE [LARGE SCALE GENOMIC DNA]</scope>
    <source>
        <strain evidence="6 7">2D-5</strain>
    </source>
</reference>
<comment type="caution">
    <text evidence="6">The sequence shown here is derived from an EMBL/GenBank/DDBJ whole genome shotgun (WGS) entry which is preliminary data.</text>
</comment>